<evidence type="ECO:0000256" key="1">
    <source>
        <dbReference type="SAM" id="Phobius"/>
    </source>
</evidence>
<sequence>MLRERALLLAALGFGYSSSSSEFLMDSLRAREIPQEHSHDLFVSITQEALLRNNPKEIKDAVFGLVGIQSAAAGAGSVTNLDCLRQEIADQAFSNGKAIKDLRLMAGALLYQALEVNTGRVGLASAQCTEQAINPQVAAITQHQDPASPNAAEINRAITLELAKQLKGIGADPNLALLSGTFAPGDTNDLTAKGNSCNSVDTKLGCIFQAGRLVFDASQPDIETAVADIPQTFTGINGIFATDLTDLKSFPTQSVAQRNGSDDRSPNESPKPMMMALIIGMAVGGPVAAGFLALAVFAYMRRHENQKIEQILQDKDSRTRKDFDRAKTIEYESVHVKSSEKIGSRQPVLLHEKSGDSHHFELDGTSRIVAELPAPAVRGYTRNGDGI</sequence>
<gene>
    <name evidence="2" type="ORF">AAL_08145</name>
</gene>
<proteinExistence type="predicted"/>
<dbReference type="AlphaFoldDB" id="A0A162I3N0"/>
<organism evidence="2 3">
    <name type="scientific">Moelleriella libera RCEF 2490</name>
    <dbReference type="NCBI Taxonomy" id="1081109"/>
    <lineage>
        <taxon>Eukaryota</taxon>
        <taxon>Fungi</taxon>
        <taxon>Dikarya</taxon>
        <taxon>Ascomycota</taxon>
        <taxon>Pezizomycotina</taxon>
        <taxon>Sordariomycetes</taxon>
        <taxon>Hypocreomycetidae</taxon>
        <taxon>Hypocreales</taxon>
        <taxon>Clavicipitaceae</taxon>
        <taxon>Moelleriella</taxon>
    </lineage>
</organism>
<protein>
    <submittedName>
        <fullName evidence="2">Uncharacterized protein</fullName>
    </submittedName>
</protein>
<keyword evidence="3" id="KW-1185">Reference proteome</keyword>
<evidence type="ECO:0000313" key="3">
    <source>
        <dbReference type="Proteomes" id="UP000078544"/>
    </source>
</evidence>
<comment type="caution">
    <text evidence="2">The sequence shown here is derived from an EMBL/GenBank/DDBJ whole genome shotgun (WGS) entry which is preliminary data.</text>
</comment>
<dbReference type="Proteomes" id="UP000078544">
    <property type="component" value="Unassembled WGS sequence"/>
</dbReference>
<dbReference type="OrthoDB" id="2153847at2759"/>
<keyword evidence="1" id="KW-0812">Transmembrane</keyword>
<evidence type="ECO:0000313" key="2">
    <source>
        <dbReference type="EMBL" id="KZZ88163.1"/>
    </source>
</evidence>
<accession>A0A162I3N0</accession>
<keyword evidence="1" id="KW-0472">Membrane</keyword>
<reference evidence="2 3" key="1">
    <citation type="journal article" date="2016" name="Genome Biol. Evol.">
        <title>Divergent and convergent evolution of fungal pathogenicity.</title>
        <authorList>
            <person name="Shang Y."/>
            <person name="Xiao G."/>
            <person name="Zheng P."/>
            <person name="Cen K."/>
            <person name="Zhan S."/>
            <person name="Wang C."/>
        </authorList>
    </citation>
    <scope>NUCLEOTIDE SEQUENCE [LARGE SCALE GENOMIC DNA]</scope>
    <source>
        <strain evidence="2 3">RCEF 2490</strain>
    </source>
</reference>
<feature type="transmembrane region" description="Helical" evidence="1">
    <location>
        <begin position="273"/>
        <end position="300"/>
    </location>
</feature>
<dbReference type="STRING" id="1081109.A0A162I3N0"/>
<dbReference type="EMBL" id="AZGY01000031">
    <property type="protein sequence ID" value="KZZ88163.1"/>
    <property type="molecule type" value="Genomic_DNA"/>
</dbReference>
<keyword evidence="1" id="KW-1133">Transmembrane helix</keyword>
<name>A0A162I3N0_9HYPO</name>